<accession>A0A8X6T8I8</accession>
<evidence type="ECO:0000313" key="1">
    <source>
        <dbReference type="EMBL" id="GFS87734.1"/>
    </source>
</evidence>
<dbReference type="EMBL" id="BMAW01052851">
    <property type="protein sequence ID" value="GFS87734.1"/>
    <property type="molecule type" value="Genomic_DNA"/>
</dbReference>
<dbReference type="Proteomes" id="UP000887013">
    <property type="component" value="Unassembled WGS sequence"/>
</dbReference>
<sequence length="138" mass="15110">MKTKPIILPILVPLPTPSSHHTAPQEDFETPNVPFPTYETCANSHSIIPGTFIAKSADKYEILTSPLAGSTCQPIGTFLGRQPVKKNAKYASSPFPKLIKRLALFELMAVGVPVARNKDLCQYRNLSTVSYAPEWSAP</sequence>
<organism evidence="1 2">
    <name type="scientific">Nephila pilipes</name>
    <name type="common">Giant wood spider</name>
    <name type="synonym">Nephila maculata</name>
    <dbReference type="NCBI Taxonomy" id="299642"/>
    <lineage>
        <taxon>Eukaryota</taxon>
        <taxon>Metazoa</taxon>
        <taxon>Ecdysozoa</taxon>
        <taxon>Arthropoda</taxon>
        <taxon>Chelicerata</taxon>
        <taxon>Arachnida</taxon>
        <taxon>Araneae</taxon>
        <taxon>Araneomorphae</taxon>
        <taxon>Entelegynae</taxon>
        <taxon>Araneoidea</taxon>
        <taxon>Nephilidae</taxon>
        <taxon>Nephila</taxon>
    </lineage>
</organism>
<proteinExistence type="predicted"/>
<gene>
    <name evidence="1" type="ORF">NPIL_282391</name>
</gene>
<keyword evidence="2" id="KW-1185">Reference proteome</keyword>
<comment type="caution">
    <text evidence="1">The sequence shown here is derived from an EMBL/GenBank/DDBJ whole genome shotgun (WGS) entry which is preliminary data.</text>
</comment>
<reference evidence="1" key="1">
    <citation type="submission" date="2020-08" db="EMBL/GenBank/DDBJ databases">
        <title>Multicomponent nature underlies the extraordinary mechanical properties of spider dragline silk.</title>
        <authorList>
            <person name="Kono N."/>
            <person name="Nakamura H."/>
            <person name="Mori M."/>
            <person name="Yoshida Y."/>
            <person name="Ohtoshi R."/>
            <person name="Malay A.D."/>
            <person name="Moran D.A.P."/>
            <person name="Tomita M."/>
            <person name="Numata K."/>
            <person name="Arakawa K."/>
        </authorList>
    </citation>
    <scope>NUCLEOTIDE SEQUENCE</scope>
</reference>
<evidence type="ECO:0000313" key="2">
    <source>
        <dbReference type="Proteomes" id="UP000887013"/>
    </source>
</evidence>
<protein>
    <submittedName>
        <fullName evidence="1">Uncharacterized protein</fullName>
    </submittedName>
</protein>
<name>A0A8X6T8I8_NEPPI</name>
<dbReference type="AlphaFoldDB" id="A0A8X6T8I8"/>